<proteinExistence type="inferred from homology"/>
<evidence type="ECO:0000313" key="18">
    <source>
        <dbReference type="Proteomes" id="UP000286641"/>
    </source>
</evidence>
<evidence type="ECO:0000256" key="4">
    <source>
        <dbReference type="ARBA" id="ARBA00020473"/>
    </source>
</evidence>
<feature type="region of interest" description="Disordered" evidence="16">
    <location>
        <begin position="82"/>
        <end position="155"/>
    </location>
</feature>
<evidence type="ECO:0000256" key="13">
    <source>
        <dbReference type="ARBA" id="ARBA00031273"/>
    </source>
</evidence>
<dbReference type="GO" id="GO:0030154">
    <property type="term" value="P:cell differentiation"/>
    <property type="evidence" value="ECO:0007669"/>
    <property type="project" value="UniProtKB-KW"/>
</dbReference>
<keyword evidence="6" id="KW-0732">Signal</keyword>
<evidence type="ECO:0000256" key="3">
    <source>
        <dbReference type="ARBA" id="ARBA00011748"/>
    </source>
</evidence>
<dbReference type="SMART" id="SM00204">
    <property type="entry name" value="TGFB"/>
    <property type="match status" value="1"/>
</dbReference>
<dbReference type="CDD" id="cd13757">
    <property type="entry name" value="TGF_beta_AMH"/>
    <property type="match status" value="1"/>
</dbReference>
<evidence type="ECO:0000256" key="11">
    <source>
        <dbReference type="ARBA" id="ARBA00023180"/>
    </source>
</evidence>
<keyword evidence="8 15" id="KW-0339">Growth factor</keyword>
<keyword evidence="7" id="KW-0221">Differentiation</keyword>
<dbReference type="PROSITE" id="PS51362">
    <property type="entry name" value="TGF_BETA_2"/>
    <property type="match status" value="1"/>
</dbReference>
<comment type="subcellular location">
    <subcellularLocation>
        <location evidence="1">Secreted</location>
    </subcellularLocation>
</comment>
<reference evidence="19" key="2">
    <citation type="submission" date="2025-08" db="UniProtKB">
        <authorList>
            <consortium name="RefSeq"/>
        </authorList>
    </citation>
    <scope>IDENTIFICATION</scope>
    <source>
        <tissue evidence="19">Blood</tissue>
    </source>
</reference>
<dbReference type="InterPro" id="IPR029034">
    <property type="entry name" value="Cystine-knot_cytokine"/>
</dbReference>
<gene>
    <name evidence="19" type="primary">AMH</name>
</gene>
<evidence type="ECO:0000256" key="16">
    <source>
        <dbReference type="SAM" id="MobiDB-lite"/>
    </source>
</evidence>
<dbReference type="GO" id="GO:0005615">
    <property type="term" value="C:extracellular space"/>
    <property type="evidence" value="ECO:0007669"/>
    <property type="project" value="TreeGrafter"/>
</dbReference>
<evidence type="ECO:0000256" key="9">
    <source>
        <dbReference type="ARBA" id="ARBA00023156"/>
    </source>
</evidence>
<feature type="region of interest" description="Disordered" evidence="16">
    <location>
        <begin position="689"/>
        <end position="711"/>
    </location>
</feature>
<dbReference type="InterPro" id="IPR001839">
    <property type="entry name" value="TGF-b_C"/>
</dbReference>
<evidence type="ECO:0000259" key="17">
    <source>
        <dbReference type="PROSITE" id="PS51362"/>
    </source>
</evidence>
<dbReference type="InterPro" id="IPR006799">
    <property type="entry name" value="AMH_N"/>
</dbReference>
<evidence type="ECO:0000256" key="5">
    <source>
        <dbReference type="ARBA" id="ARBA00022525"/>
    </source>
</evidence>
<dbReference type="CTD" id="268"/>
<dbReference type="Proteomes" id="UP000286641">
    <property type="component" value="Unplaced"/>
</dbReference>
<dbReference type="PROSITE" id="PS00250">
    <property type="entry name" value="TGF_BETA_1"/>
    <property type="match status" value="1"/>
</dbReference>
<protein>
    <recommendedName>
        <fullName evidence="4">Muellerian-inhibiting factor</fullName>
    </recommendedName>
    <alternativeName>
        <fullName evidence="12">Anti-Muellerian hormone</fullName>
    </alternativeName>
    <alternativeName>
        <fullName evidence="13">Muellerian-inhibiting substance</fullName>
    </alternativeName>
</protein>
<evidence type="ECO:0000256" key="6">
    <source>
        <dbReference type="ARBA" id="ARBA00022729"/>
    </source>
</evidence>
<dbReference type="PANTHER" id="PTHR15009:SF4">
    <property type="entry name" value="MUELLERIAN-INHIBITING FACTOR"/>
    <property type="match status" value="1"/>
</dbReference>
<evidence type="ECO:0000313" key="19">
    <source>
        <dbReference type="RefSeq" id="XP_025716924.1"/>
    </source>
</evidence>
<keyword evidence="9" id="KW-0334">Gonadal differentiation</keyword>
<dbReference type="GO" id="GO:0007506">
    <property type="term" value="P:gonadal mesoderm development"/>
    <property type="evidence" value="ECO:0007669"/>
    <property type="project" value="UniProtKB-KW"/>
</dbReference>
<feature type="region of interest" description="Disordered" evidence="16">
    <location>
        <begin position="504"/>
        <end position="534"/>
    </location>
</feature>
<dbReference type="Pfam" id="PF00019">
    <property type="entry name" value="TGF_beta"/>
    <property type="match status" value="1"/>
</dbReference>
<evidence type="ECO:0000256" key="12">
    <source>
        <dbReference type="ARBA" id="ARBA00030008"/>
    </source>
</evidence>
<keyword evidence="11" id="KW-0325">Glycoprotein</keyword>
<dbReference type="PANTHER" id="PTHR15009">
    <property type="entry name" value="MUELLERIAN-INHIBITING FACTOR"/>
    <property type="match status" value="1"/>
</dbReference>
<evidence type="ECO:0000256" key="8">
    <source>
        <dbReference type="ARBA" id="ARBA00023030"/>
    </source>
</evidence>
<dbReference type="RefSeq" id="XP_025716924.1">
    <property type="nucleotide sequence ID" value="XM_025861139.1"/>
</dbReference>
<dbReference type="InterPro" id="IPR017948">
    <property type="entry name" value="TGFb_CS"/>
</dbReference>
<keyword evidence="18" id="KW-1185">Reference proteome</keyword>
<evidence type="ECO:0000256" key="1">
    <source>
        <dbReference type="ARBA" id="ARBA00004613"/>
    </source>
</evidence>
<keyword evidence="10" id="KW-1015">Disulfide bond</keyword>
<dbReference type="InterPro" id="IPR021203">
    <property type="entry name" value="Muellerian-inhibiting_factor"/>
</dbReference>
<dbReference type="SUPFAM" id="SSF57501">
    <property type="entry name" value="Cystine-knot cytokines"/>
    <property type="match status" value="1"/>
</dbReference>
<dbReference type="AlphaFoldDB" id="A0A3Q7NA96"/>
<reference key="1">
    <citation type="submission" date="2019-01" db="UniProtKB">
        <authorList>
            <consortium name="RefSeq"/>
        </authorList>
    </citation>
    <scope>IDENTIFICATION</scope>
</reference>
<sequence>MPSPRPGLHCCVGGWGAMGQGSGGAPSLLVNTCCAPPPHAGAAQGLGVGVSLGRWCVRGLLREGGRAAAAAHCRRGQCDRALGEPQLSPGDHPPPGPAHPAVGAPRHGVPIRPGAGSSGASLLCPGPGLPLPRPSQSCWSPGPTLPAPRPTPAPGGDSLVKDRRLTSWSQDAPCIVGKKIGREAGTEEALRAAARPCSPRSHARRGEGLLCTNSQCSPTEARATQPVPAAGMQPLLLWPLALVLSVLGPLLGAGAPGGEGSSTPALPREPATGARGFIFHQDWDWPPGSPQDPLCLVTLDHKGNRGSTPLRVAGALRRYEHAFLEAVRRAHWGPRDLATFGVCAASAGQPALLPLRQLQAWLGEPAGRRLTVLHLEEVTWEPTLSLKFQAPPPGGAGPLELVLLVLYPGPGPEVVVTGPGLPGTQNLCWSRDTRYLVLAVDHPAGDWQSPGVTLTLQPRGDGHTGAPLSTTQLQELLFGPNPRCFTRMTPALLLLPLPGPTPMPAHGLLDQVPFPPPRPPQEQQAKEPPPSADPFLETLTRLVRALRGPPAQASPPRLALDPGALAGFPQGLVNLSDPATQERLLDGEEPLLLLMLPPASATAGDPAPLQGPESAPWAAGLAHRVASELRAAAAELRGLPGLPPAATPLLERLLALCPGAPGDSGDPGGPGDPLRALLLLKALQGLRAEWRGRERSGPPRAQRSAGAGAADGPCALRELSVDLRAERSVLIPETYQANNCQGACGWPQSDRNPRYGSHVVLLLKMQARGAALARPPCCVPTAYAGKLLISLSEERIRAHHVPNMVATECGCR</sequence>
<evidence type="ECO:0000256" key="10">
    <source>
        <dbReference type="ARBA" id="ARBA00023157"/>
    </source>
</evidence>
<organism evidence="18 19">
    <name type="scientific">Callorhinus ursinus</name>
    <name type="common">Northern fur seal</name>
    <dbReference type="NCBI Taxonomy" id="34884"/>
    <lineage>
        <taxon>Eukaryota</taxon>
        <taxon>Metazoa</taxon>
        <taxon>Chordata</taxon>
        <taxon>Craniata</taxon>
        <taxon>Vertebrata</taxon>
        <taxon>Euteleostomi</taxon>
        <taxon>Mammalia</taxon>
        <taxon>Eutheria</taxon>
        <taxon>Laurasiatheria</taxon>
        <taxon>Carnivora</taxon>
        <taxon>Caniformia</taxon>
        <taxon>Pinnipedia</taxon>
        <taxon>Otariidae</taxon>
        <taxon>Callorhinus</taxon>
    </lineage>
</organism>
<evidence type="ECO:0000256" key="15">
    <source>
        <dbReference type="RuleBase" id="RU000354"/>
    </source>
</evidence>
<keyword evidence="5" id="KW-0964">Secreted</keyword>
<evidence type="ECO:0000256" key="14">
    <source>
        <dbReference type="ARBA" id="ARBA00053455"/>
    </source>
</evidence>
<dbReference type="GO" id="GO:0001880">
    <property type="term" value="P:Mullerian duct regression"/>
    <property type="evidence" value="ECO:0007669"/>
    <property type="project" value="TreeGrafter"/>
</dbReference>
<evidence type="ECO:0000256" key="7">
    <source>
        <dbReference type="ARBA" id="ARBA00022782"/>
    </source>
</evidence>
<accession>A0A3Q7NA96</accession>
<comment type="subunit">
    <text evidence="3">Homodimer; disulfide-linked.</text>
</comment>
<comment type="similarity">
    <text evidence="2 15">Belongs to the TGF-beta family.</text>
</comment>
<evidence type="ECO:0000256" key="2">
    <source>
        <dbReference type="ARBA" id="ARBA00006656"/>
    </source>
</evidence>
<feature type="compositionally biased region" description="Low complexity" evidence="16">
    <location>
        <begin position="99"/>
        <end position="126"/>
    </location>
</feature>
<dbReference type="FunFam" id="2.10.90.10:FF:000033">
    <property type="entry name" value="Muellerian-inhibiting factor"/>
    <property type="match status" value="1"/>
</dbReference>
<dbReference type="Gene3D" id="2.10.90.10">
    <property type="entry name" value="Cystine-knot cytokines"/>
    <property type="match status" value="1"/>
</dbReference>
<dbReference type="Pfam" id="PF04709">
    <property type="entry name" value="AMH_N"/>
    <property type="match status" value="1"/>
</dbReference>
<comment type="function">
    <text evidence="14">Plays an important role in several reproductive functions. Induces Muellerian duct regression during male fetal sexual differentiation and plays a role in Leydig cell differentiation and function. In female acts as a negative regulator of the primordial to primary follicle transition and decreases FSH sensitivity of growing follicles. AMH signals by binding to a specific type-II receptor, AMHR2, that heterodimerizes with type-I receptors (ACVR1 and BMPR1A), and recruiting SMAD proteins that are translocated to the nucleus to regulate target gene expression.</text>
</comment>
<feature type="compositionally biased region" description="Pro residues" evidence="16">
    <location>
        <begin position="143"/>
        <end position="153"/>
    </location>
</feature>
<feature type="domain" description="TGF-beta family profile" evidence="17">
    <location>
        <begin position="693"/>
        <end position="812"/>
    </location>
</feature>
<dbReference type="GO" id="GO:0008083">
    <property type="term" value="F:growth factor activity"/>
    <property type="evidence" value="ECO:0007669"/>
    <property type="project" value="UniProtKB-KW"/>
</dbReference>
<name>A0A3Q7NA96_CALUR</name>
<dbReference type="InParanoid" id="A0A3Q7NA96"/>